<dbReference type="GO" id="GO:0032259">
    <property type="term" value="P:methylation"/>
    <property type="evidence" value="ECO:0007669"/>
    <property type="project" value="UniProtKB-KW"/>
</dbReference>
<dbReference type="InterPro" id="IPR022641">
    <property type="entry name" value="CheR_N"/>
</dbReference>
<keyword evidence="6" id="KW-0949">S-adenosyl-L-methionine</keyword>
<comment type="catalytic activity">
    <reaction evidence="2">
        <text>L-glutamyl-[protein] + S-adenosyl-L-methionine = [protein]-L-glutamate 5-O-methyl ester + S-adenosyl-L-homocysteine</text>
        <dbReference type="Rhea" id="RHEA:24452"/>
        <dbReference type="Rhea" id="RHEA-COMP:10208"/>
        <dbReference type="Rhea" id="RHEA-COMP:10311"/>
        <dbReference type="ChEBI" id="CHEBI:29973"/>
        <dbReference type="ChEBI" id="CHEBI:57856"/>
        <dbReference type="ChEBI" id="CHEBI:59789"/>
        <dbReference type="ChEBI" id="CHEBI:82795"/>
        <dbReference type="EC" id="2.1.1.80"/>
    </reaction>
</comment>
<dbReference type="InterPro" id="IPR035965">
    <property type="entry name" value="PAS-like_dom_sf"/>
</dbReference>
<dbReference type="GO" id="GO:0008983">
    <property type="term" value="F:protein-glutamate O-methyltransferase activity"/>
    <property type="evidence" value="ECO:0007669"/>
    <property type="project" value="UniProtKB-EC"/>
</dbReference>
<evidence type="ECO:0000256" key="3">
    <source>
        <dbReference type="ARBA" id="ARBA00022553"/>
    </source>
</evidence>
<evidence type="ECO:0000256" key="9">
    <source>
        <dbReference type="PROSITE-ProRule" id="PRU00169"/>
    </source>
</evidence>
<dbReference type="CDD" id="cd00082">
    <property type="entry name" value="HisKA"/>
    <property type="match status" value="1"/>
</dbReference>
<dbReference type="InterPro" id="IPR036097">
    <property type="entry name" value="HisK_dim/P_sf"/>
</dbReference>
<dbReference type="InterPro" id="IPR013655">
    <property type="entry name" value="PAS_fold_3"/>
</dbReference>
<dbReference type="InterPro" id="IPR003594">
    <property type="entry name" value="HATPase_dom"/>
</dbReference>
<feature type="domain" description="CheR-type methyltransferase" evidence="16">
    <location>
        <begin position="208"/>
        <end position="470"/>
    </location>
</feature>
<dbReference type="InterPro" id="IPR003661">
    <property type="entry name" value="HisK_dim/P_dom"/>
</dbReference>
<dbReference type="GO" id="GO:0000155">
    <property type="term" value="F:phosphorelay sensor kinase activity"/>
    <property type="evidence" value="ECO:0007669"/>
    <property type="project" value="InterPro"/>
</dbReference>
<dbReference type="InterPro" id="IPR050903">
    <property type="entry name" value="Bact_Chemotaxis_MeTrfase"/>
</dbReference>
<dbReference type="PROSITE" id="PS50113">
    <property type="entry name" value="PAC"/>
    <property type="match status" value="3"/>
</dbReference>
<keyword evidence="4" id="KW-0489">Methyltransferase</keyword>
<dbReference type="SUPFAM" id="SSF47757">
    <property type="entry name" value="Chemotaxis receptor methyltransferase CheR, N-terminal domain"/>
    <property type="match status" value="1"/>
</dbReference>
<dbReference type="Pfam" id="PF00512">
    <property type="entry name" value="HisKA"/>
    <property type="match status" value="1"/>
</dbReference>
<comment type="caution">
    <text evidence="17">The sequence shown here is derived from an EMBL/GenBank/DDBJ whole genome shotgun (WGS) entry which is preliminary data.</text>
</comment>
<dbReference type="Gene3D" id="3.30.450.20">
    <property type="entry name" value="PAS domain"/>
    <property type="match status" value="3"/>
</dbReference>
<dbReference type="InterPro" id="IPR036890">
    <property type="entry name" value="HATPase_C_sf"/>
</dbReference>
<dbReference type="CDD" id="cd16922">
    <property type="entry name" value="HATPase_EvgS-ArcB-TorS-like"/>
    <property type="match status" value="1"/>
</dbReference>
<keyword evidence="7" id="KW-0418">Kinase</keyword>
<dbReference type="Gene3D" id="3.40.50.2300">
    <property type="match status" value="1"/>
</dbReference>
<dbReference type="PANTHER" id="PTHR24422">
    <property type="entry name" value="CHEMOTAXIS PROTEIN METHYLTRANSFERASE"/>
    <property type="match status" value="1"/>
</dbReference>
<dbReference type="Gene3D" id="1.10.155.10">
    <property type="entry name" value="Chemotaxis receptor methyltransferase CheR, N-terminal domain"/>
    <property type="match status" value="1"/>
</dbReference>
<evidence type="ECO:0000256" key="8">
    <source>
        <dbReference type="PROSITE-ProRule" id="PRU00050"/>
    </source>
</evidence>
<sequence length="1480" mass="169060">MGSKQDGFMVVAIGASAGGLQAIHTFFDAMPASPDMAFIVVQHLAPNFKSLMPELLASHTKMKIFVAEENQEIKPNCIYLNNKDNNLGIEDGKFTLLKKAPRKQLNLPIDIIFKMVANAYKENAVGVVLSGTGSDGSKGIYNLKEVGATIYAQDPKSAEFDGMPKSAIHTNCVDFILPPQKIAENILWLANQERDFQTLINPQNATVYDTIITKLYKHSGIDFSKYKPNTLIRRMNKRMSLLQLNSLDVYYQYLLTNEEELKLLSQSFLIGVTSFFRNVEAFNSLKLSVIPELFANRLPEETIRIWIPGCSIGKEVYSLAILLDDYLQSQESNLNFKIFATDIDRYALKKAGNAVFGINDISEIGEEYLTKYFIKKGDRFQIIKRIREKIIFSYHDLTNDPPFIQIDLISCRNLLIYLNKETKEKVINAFEFSLNKNGFLFLGNSESLAKAEQNFTVVNGKHKIYRIKKGRNLLENNALQIKNKTHSKINYLNLTNKVEQNHNYTARKEVLFYKHLSKKHAPVTVYVNQDYDVIFMLGDFQKWFSQNDGIFNNNLLNLVNPELASIIRNGIRRAKTSDKTISYKKLSCAVPSGQILTDLFVERVQLEPNGDFLYMLQFGESIGQENTEEVVLSNEDISTLAQQQIDDLEYELSEKKEALTNITEELETSNEELQSSNEELMSSNEELQSSNEELQSVNEELYTVNTEFQEKNKELEELNNDMNNLLDSTDIGTLFLDEALKIRKFTPALKKVFKLESQDIGRPIFNFSSVFEEEARLRILNKSKDALTTFNTFEEQLLDSTGNWYLIRISPFVTKEKRISGVVITFVDITEIKKAEEELKLKTRELTIAQEVAKLGSWTLNIATNEVYWSEELFKMYGLDPEDGVPDYDDENHRKLFTPKSWATLEKAVSTTIETGKPYTLELRSIRNDGSKGWMYAVGRVLKNEEGKPTHLQGIAQDITERKQLRSKLQKADEFAGKMTRLSPSGMYIYDMVKGSNVFMNEGYTNILGYTPADIEKLSPDEFFNLFHPDDQHLIEKHMAKVLEGKLENIVEYRFKHKNGKWVWCYSIDSPFEKDDEGKVTSFFGVFIDVTQKKENEEKLKKALVEANSANIYKNQFLANMSHEIRTPLNGLVGFSNLLRDHDLNVNDKKEYISIIENCSQQLLSLVDDIIDLSKIEAGELDMEFMPCELNHLVRELEMTFNEIKKQQEKDNLEIKTFVPNPNVPLNIKTDPNRLKQVLINLVNNAIKFTDSGSVTFGYAIKGDWVEFKIKDTGIGIAEENLKLIFERFERIGFENNDKYSGKGLGLSISKGIIGLLGGDIDVSSKLGVGSEFTFTIPFTLVETVKPMENKSSAKQINKLFNDQKILVADDNRINRHYLKTLLKRTNLLVDYAENGEEAVSMFRQKPDYDIVLMDIRMPVMDGFEAKEEIVKINPNAKVIAQTAHAMSNDREQCLSRGFVDYIAKPLGKEDLFEVIAKWI</sequence>
<dbReference type="CDD" id="cd16434">
    <property type="entry name" value="CheB-CheR_fusion"/>
    <property type="match status" value="1"/>
</dbReference>
<feature type="domain" description="Response regulatory" evidence="12">
    <location>
        <begin position="1365"/>
        <end position="1480"/>
    </location>
</feature>
<dbReference type="Gene3D" id="1.10.287.130">
    <property type="match status" value="1"/>
</dbReference>
<gene>
    <name evidence="17" type="ORF">BUL40_09370</name>
</gene>
<feature type="active site" evidence="8">
    <location>
        <position position="135"/>
    </location>
</feature>
<keyword evidence="8" id="KW-0378">Hydrolase</keyword>
<dbReference type="SMART" id="SM00448">
    <property type="entry name" value="REC"/>
    <property type="match status" value="1"/>
</dbReference>
<keyword evidence="8" id="KW-0145">Chemotaxis</keyword>
<evidence type="ECO:0000259" key="14">
    <source>
        <dbReference type="PROSITE" id="PS50113"/>
    </source>
</evidence>
<feature type="domain" description="PAC" evidence="14">
    <location>
        <begin position="919"/>
        <end position="971"/>
    </location>
</feature>
<evidence type="ECO:0000256" key="1">
    <source>
        <dbReference type="ARBA" id="ARBA00000085"/>
    </source>
</evidence>
<accession>A0A1V6LRI9</accession>
<dbReference type="PROSITE" id="PS50110">
    <property type="entry name" value="RESPONSE_REGULATORY"/>
    <property type="match status" value="1"/>
</dbReference>
<keyword evidence="5" id="KW-0808">Transferase</keyword>
<dbReference type="SUPFAM" id="SSF55785">
    <property type="entry name" value="PYP-like sensor domain (PAS domain)"/>
    <property type="match status" value="3"/>
</dbReference>
<dbReference type="Pfam" id="PF08447">
    <property type="entry name" value="PAS_3"/>
    <property type="match status" value="2"/>
</dbReference>
<dbReference type="Pfam" id="PF01739">
    <property type="entry name" value="CheR"/>
    <property type="match status" value="1"/>
</dbReference>
<dbReference type="SUPFAM" id="SSF52738">
    <property type="entry name" value="Methylesterase CheB, C-terminal domain"/>
    <property type="match status" value="1"/>
</dbReference>
<evidence type="ECO:0000259" key="12">
    <source>
        <dbReference type="PROSITE" id="PS50110"/>
    </source>
</evidence>
<dbReference type="GO" id="GO:0008984">
    <property type="term" value="F:protein-glutamate methylesterase activity"/>
    <property type="evidence" value="ECO:0007669"/>
    <property type="project" value="InterPro"/>
</dbReference>
<dbReference type="SUPFAM" id="SSF47384">
    <property type="entry name" value="Homodimeric domain of signal transducing histidine kinase"/>
    <property type="match status" value="1"/>
</dbReference>
<dbReference type="InterPro" id="IPR001610">
    <property type="entry name" value="PAC"/>
</dbReference>
<evidence type="ECO:0000256" key="5">
    <source>
        <dbReference type="ARBA" id="ARBA00022679"/>
    </source>
</evidence>
<dbReference type="CDD" id="cd00130">
    <property type="entry name" value="PAS"/>
    <property type="match status" value="2"/>
</dbReference>
<feature type="domain" description="PAC" evidence="14">
    <location>
        <begin position="791"/>
        <end position="841"/>
    </location>
</feature>
<dbReference type="InterPro" id="IPR000673">
    <property type="entry name" value="Sig_transdc_resp-reg_Me-estase"/>
</dbReference>
<organism evidence="17 18">
    <name type="scientific">Croceivirga radicis</name>
    <dbReference type="NCBI Taxonomy" id="1929488"/>
    <lineage>
        <taxon>Bacteria</taxon>
        <taxon>Pseudomonadati</taxon>
        <taxon>Bacteroidota</taxon>
        <taxon>Flavobacteriia</taxon>
        <taxon>Flavobacteriales</taxon>
        <taxon>Flavobacteriaceae</taxon>
        <taxon>Croceivirga</taxon>
    </lineage>
</organism>
<dbReference type="PANTHER" id="PTHR24422:SF27">
    <property type="entry name" value="PROTEIN-GLUTAMATE O-METHYLTRANSFERASE"/>
    <property type="match status" value="1"/>
</dbReference>
<evidence type="ECO:0000259" key="11">
    <source>
        <dbReference type="PROSITE" id="PS50109"/>
    </source>
</evidence>
<dbReference type="PRINTS" id="PR00996">
    <property type="entry name" value="CHERMTFRASE"/>
</dbReference>
<evidence type="ECO:0000313" key="17">
    <source>
        <dbReference type="EMBL" id="OQD42719.1"/>
    </source>
</evidence>
<dbReference type="InterPro" id="IPR022642">
    <property type="entry name" value="CheR_C"/>
</dbReference>
<keyword evidence="18" id="KW-1185">Reference proteome</keyword>
<keyword evidence="3 9" id="KW-0597">Phosphoprotein</keyword>
<dbReference type="CDD" id="cd17546">
    <property type="entry name" value="REC_hyHK_CKI1_RcsC-like"/>
    <property type="match status" value="1"/>
</dbReference>
<dbReference type="Pfam" id="PF00072">
    <property type="entry name" value="Response_reg"/>
    <property type="match status" value="1"/>
</dbReference>
<dbReference type="FunFam" id="3.30.565.10:FF:000006">
    <property type="entry name" value="Sensor histidine kinase WalK"/>
    <property type="match status" value="1"/>
</dbReference>
<dbReference type="InterPro" id="IPR029063">
    <property type="entry name" value="SAM-dependent_MTases_sf"/>
</dbReference>
<comment type="catalytic activity">
    <reaction evidence="1">
        <text>ATP + protein L-histidine = ADP + protein N-phospho-L-histidine.</text>
        <dbReference type="EC" id="2.7.13.3"/>
    </reaction>
</comment>
<evidence type="ECO:0000256" key="2">
    <source>
        <dbReference type="ARBA" id="ARBA00001541"/>
    </source>
</evidence>
<name>A0A1V6LRI9_9FLAO</name>
<feature type="coiled-coil region" evidence="10">
    <location>
        <begin position="638"/>
        <end position="728"/>
    </location>
</feature>
<dbReference type="NCBIfam" id="TIGR00229">
    <property type="entry name" value="sensory_box"/>
    <property type="match status" value="3"/>
</dbReference>
<dbReference type="InterPro" id="IPR005467">
    <property type="entry name" value="His_kinase_dom"/>
</dbReference>
<dbReference type="PROSITE" id="PS50122">
    <property type="entry name" value="CHEB"/>
    <property type="match status" value="1"/>
</dbReference>
<evidence type="ECO:0000259" key="13">
    <source>
        <dbReference type="PROSITE" id="PS50112"/>
    </source>
</evidence>
<dbReference type="SUPFAM" id="SSF53335">
    <property type="entry name" value="S-adenosyl-L-methionine-dependent methyltransferases"/>
    <property type="match status" value="1"/>
</dbReference>
<dbReference type="InterPro" id="IPR001789">
    <property type="entry name" value="Sig_transdc_resp-reg_receiver"/>
</dbReference>
<dbReference type="OrthoDB" id="9816309at2"/>
<dbReference type="Pfam" id="PF02518">
    <property type="entry name" value="HATPase_c"/>
    <property type="match status" value="1"/>
</dbReference>
<evidence type="ECO:0000256" key="10">
    <source>
        <dbReference type="SAM" id="Coils"/>
    </source>
</evidence>
<dbReference type="SMART" id="SM00388">
    <property type="entry name" value="HisKA"/>
    <property type="match status" value="1"/>
</dbReference>
<dbReference type="Gene3D" id="3.40.50.180">
    <property type="entry name" value="Methylesterase CheB, C-terminal domain"/>
    <property type="match status" value="1"/>
</dbReference>
<keyword evidence="10" id="KW-0175">Coiled coil</keyword>
<dbReference type="Proteomes" id="UP000191680">
    <property type="component" value="Unassembled WGS sequence"/>
</dbReference>
<dbReference type="Gene3D" id="2.10.70.100">
    <property type="match status" value="1"/>
</dbReference>
<dbReference type="InterPro" id="IPR036804">
    <property type="entry name" value="CheR_N_sf"/>
</dbReference>
<feature type="domain" description="Histidine kinase" evidence="11">
    <location>
        <begin position="1120"/>
        <end position="1341"/>
    </location>
</feature>
<dbReference type="SMART" id="SM00387">
    <property type="entry name" value="HATPase_c"/>
    <property type="match status" value="1"/>
</dbReference>
<dbReference type="GO" id="GO:0006935">
    <property type="term" value="P:chemotaxis"/>
    <property type="evidence" value="ECO:0007669"/>
    <property type="project" value="UniProtKB-UniRule"/>
</dbReference>
<dbReference type="Pfam" id="PF03705">
    <property type="entry name" value="CheR_N"/>
    <property type="match status" value="1"/>
</dbReference>
<feature type="modified residue" description="4-aspartylphosphate" evidence="9">
    <location>
        <position position="1415"/>
    </location>
</feature>
<dbReference type="InterPro" id="IPR011006">
    <property type="entry name" value="CheY-like_superfamily"/>
</dbReference>
<evidence type="ECO:0000256" key="7">
    <source>
        <dbReference type="ARBA" id="ARBA00022777"/>
    </source>
</evidence>
<dbReference type="Gene3D" id="3.30.565.10">
    <property type="entry name" value="Histidine kinase-like ATPase, C-terminal domain"/>
    <property type="match status" value="1"/>
</dbReference>
<dbReference type="InterPro" id="IPR035909">
    <property type="entry name" value="CheB_C"/>
</dbReference>
<dbReference type="Gene3D" id="3.40.50.150">
    <property type="entry name" value="Vaccinia Virus protein VP39"/>
    <property type="match status" value="1"/>
</dbReference>
<dbReference type="SUPFAM" id="SSF52172">
    <property type="entry name" value="CheY-like"/>
    <property type="match status" value="1"/>
</dbReference>
<evidence type="ECO:0000259" key="15">
    <source>
        <dbReference type="PROSITE" id="PS50122"/>
    </source>
</evidence>
<dbReference type="Pfam" id="PF01339">
    <property type="entry name" value="CheB_methylest"/>
    <property type="match status" value="1"/>
</dbReference>
<proteinExistence type="predicted"/>
<dbReference type="RefSeq" id="WP_080319041.1">
    <property type="nucleotide sequence ID" value="NZ_MTBC01000005.1"/>
</dbReference>
<feature type="domain" description="PAS" evidence="13">
    <location>
        <begin position="994"/>
        <end position="1046"/>
    </location>
</feature>
<dbReference type="InterPro" id="IPR000700">
    <property type="entry name" value="PAS-assoc_C"/>
</dbReference>
<dbReference type="SUPFAM" id="SSF55874">
    <property type="entry name" value="ATPase domain of HSP90 chaperone/DNA topoisomerase II/histidine kinase"/>
    <property type="match status" value="1"/>
</dbReference>
<dbReference type="SMART" id="SM00086">
    <property type="entry name" value="PAC"/>
    <property type="match status" value="3"/>
</dbReference>
<protein>
    <submittedName>
        <fullName evidence="17">Uncharacterized protein</fullName>
    </submittedName>
</protein>
<dbReference type="GO" id="GO:0005737">
    <property type="term" value="C:cytoplasm"/>
    <property type="evidence" value="ECO:0007669"/>
    <property type="project" value="InterPro"/>
</dbReference>
<feature type="active site" evidence="8">
    <location>
        <position position="16"/>
    </location>
</feature>
<evidence type="ECO:0000256" key="4">
    <source>
        <dbReference type="ARBA" id="ARBA00022603"/>
    </source>
</evidence>
<dbReference type="PROSITE" id="PS50109">
    <property type="entry name" value="HIS_KIN"/>
    <property type="match status" value="1"/>
</dbReference>
<dbReference type="EMBL" id="MTBC01000005">
    <property type="protein sequence ID" value="OQD42719.1"/>
    <property type="molecule type" value="Genomic_DNA"/>
</dbReference>
<dbReference type="SMART" id="SM00138">
    <property type="entry name" value="MeTrc"/>
    <property type="match status" value="1"/>
</dbReference>
<feature type="domain" description="CheB-type methylesterase" evidence="15">
    <location>
        <begin position="4"/>
        <end position="193"/>
    </location>
</feature>
<dbReference type="SMART" id="SM00091">
    <property type="entry name" value="PAS"/>
    <property type="match status" value="3"/>
</dbReference>
<dbReference type="PROSITE" id="PS50112">
    <property type="entry name" value="PAS"/>
    <property type="match status" value="1"/>
</dbReference>
<reference evidence="17 18" key="1">
    <citation type="submission" date="2016-12" db="EMBL/GenBank/DDBJ databases">
        <authorList>
            <person name="Song W.-J."/>
            <person name="Kurnit D.M."/>
        </authorList>
    </citation>
    <scope>NUCLEOTIDE SEQUENCE [LARGE SCALE GENOMIC DNA]</scope>
    <source>
        <strain evidence="17 18">HSG9</strain>
    </source>
</reference>
<evidence type="ECO:0000313" key="18">
    <source>
        <dbReference type="Proteomes" id="UP000191680"/>
    </source>
</evidence>
<dbReference type="InterPro" id="IPR000014">
    <property type="entry name" value="PAS"/>
</dbReference>
<dbReference type="Pfam" id="PF13596">
    <property type="entry name" value="PAS_10"/>
    <property type="match status" value="1"/>
</dbReference>
<feature type="active site" evidence="8">
    <location>
        <position position="43"/>
    </location>
</feature>
<dbReference type="PROSITE" id="PS50123">
    <property type="entry name" value="CHER"/>
    <property type="match status" value="1"/>
</dbReference>
<dbReference type="InterPro" id="IPR000780">
    <property type="entry name" value="CheR_MeTrfase"/>
</dbReference>
<dbReference type="GO" id="GO:0000156">
    <property type="term" value="F:phosphorelay response regulator activity"/>
    <property type="evidence" value="ECO:0007669"/>
    <property type="project" value="InterPro"/>
</dbReference>
<feature type="domain" description="PAC" evidence="14">
    <location>
        <begin position="1049"/>
        <end position="1102"/>
    </location>
</feature>
<evidence type="ECO:0000256" key="6">
    <source>
        <dbReference type="ARBA" id="ARBA00022691"/>
    </source>
</evidence>
<evidence type="ECO:0000259" key="16">
    <source>
        <dbReference type="PROSITE" id="PS50123"/>
    </source>
</evidence>